<feature type="compositionally biased region" description="Acidic residues" evidence="1">
    <location>
        <begin position="473"/>
        <end position="483"/>
    </location>
</feature>
<organism evidence="2 3">
    <name type="scientific">Leptomonas seymouri</name>
    <dbReference type="NCBI Taxonomy" id="5684"/>
    <lineage>
        <taxon>Eukaryota</taxon>
        <taxon>Discoba</taxon>
        <taxon>Euglenozoa</taxon>
        <taxon>Kinetoplastea</taxon>
        <taxon>Metakinetoplastina</taxon>
        <taxon>Trypanosomatida</taxon>
        <taxon>Trypanosomatidae</taxon>
        <taxon>Leishmaniinae</taxon>
        <taxon>Leptomonas</taxon>
    </lineage>
</organism>
<evidence type="ECO:0000256" key="1">
    <source>
        <dbReference type="SAM" id="MobiDB-lite"/>
    </source>
</evidence>
<reference evidence="2 3" key="1">
    <citation type="journal article" date="2015" name="PLoS Pathog.">
        <title>Leptomonas seymouri: Adaptations to the Dixenous Life Cycle Analyzed by Genome Sequencing, Transcriptome Profiling and Co-infection with Leishmania donovani.</title>
        <authorList>
            <person name="Kraeva N."/>
            <person name="Butenko A."/>
            <person name="Hlavacova J."/>
            <person name="Kostygov A."/>
            <person name="Myskova J."/>
            <person name="Grybchuk D."/>
            <person name="Lestinova T."/>
            <person name="Votypka J."/>
            <person name="Volf P."/>
            <person name="Opperdoes F."/>
            <person name="Flegontov P."/>
            <person name="Lukes J."/>
            <person name="Yurchenko V."/>
        </authorList>
    </citation>
    <scope>NUCLEOTIDE SEQUENCE [LARGE SCALE GENOMIC DNA]</scope>
    <source>
        <strain evidence="2 3">ATCC 30220</strain>
    </source>
</reference>
<accession>A0A0N1PAA7</accession>
<evidence type="ECO:0000313" key="3">
    <source>
        <dbReference type="Proteomes" id="UP000038009"/>
    </source>
</evidence>
<dbReference type="VEuPathDB" id="TriTrypDB:Lsey_0308_0020"/>
<evidence type="ECO:0000313" key="2">
    <source>
        <dbReference type="EMBL" id="KPI83925.1"/>
    </source>
</evidence>
<proteinExistence type="predicted"/>
<dbReference type="EMBL" id="LJSK01000308">
    <property type="protein sequence ID" value="KPI83925.1"/>
    <property type="molecule type" value="Genomic_DNA"/>
</dbReference>
<dbReference type="Proteomes" id="UP000038009">
    <property type="component" value="Unassembled WGS sequence"/>
</dbReference>
<feature type="compositionally biased region" description="Basic and acidic residues" evidence="1">
    <location>
        <begin position="503"/>
        <end position="519"/>
    </location>
</feature>
<name>A0A0N1PAA7_LEPSE</name>
<dbReference type="OMA" id="WWWCSLV"/>
<keyword evidence="3" id="KW-1185">Reference proteome</keyword>
<dbReference type="AlphaFoldDB" id="A0A0N1PAA7"/>
<gene>
    <name evidence="2" type="ORF">ABL78_7025</name>
</gene>
<sequence length="578" mass="62439">MRARIERAVHTEQHSVAEHRFNEDVKALFHGLVASIRDVPHVLAASPGTFDDDERSDDIAYWTKPDLPRVVSSLCELERLVGDRVAAVSASRTDIYHWLRKSTSKETAHNALYTALVGQLVSELITPIRMLLHEASTVSFTEPSSVWGVRGAVRLQLAASAEGLFASDCTLLLPACIYVGWRCCFRLLDAFRRMLHVSEEDSIAGWLDTASAILDSLNRISQDVVPTPSALKAGEREGAMMDAFRRNVGIYARVSHCYWWWWSFTYAFGSTRGWMCAAPSADVLATRTNRDDFIQLWCAGRMCATRFLSSVLLPATVHVMQTYMTSLVFGTACDTNSAAAAAAAVSGRMQRFADAVKEVQALVVAALPPVESAGKRATASANGIDPAEGETKRTACPSTSGKAAVAGFMRLVVHDALRPIADRILNDPSSLQVRAFAIDAFADAAATPTANSMEKHVSLTPVAATAVVASQDGWDESDSDSDGEGPLMTRSAITPAPPSLKGDNSDTERGTSPETDRHPSNCSAMAATEVVAASRPPPPPAVTCVRDALVFALDTLERECGQEIVLQDTIAMTLRRLL</sequence>
<dbReference type="OrthoDB" id="267245at2759"/>
<protein>
    <submittedName>
        <fullName evidence="2">Uncharacterized protein</fullName>
    </submittedName>
</protein>
<feature type="region of interest" description="Disordered" evidence="1">
    <location>
        <begin position="470"/>
        <end position="522"/>
    </location>
</feature>
<comment type="caution">
    <text evidence="2">The sequence shown here is derived from an EMBL/GenBank/DDBJ whole genome shotgun (WGS) entry which is preliminary data.</text>
</comment>